<comment type="caution">
    <text evidence="4">The sequence shown here is derived from an EMBL/GenBank/DDBJ whole genome shotgun (WGS) entry which is preliminary data.</text>
</comment>
<dbReference type="InterPro" id="IPR036291">
    <property type="entry name" value="NAD(P)-bd_dom_sf"/>
</dbReference>
<keyword evidence="5" id="KW-1185">Reference proteome</keyword>
<dbReference type="RefSeq" id="WP_290273439.1">
    <property type="nucleotide sequence ID" value="NZ_JAUFQP010000013.1"/>
</dbReference>
<dbReference type="PANTHER" id="PTHR44169">
    <property type="entry name" value="NADPH-DEPENDENT 1-ACYLDIHYDROXYACETONE PHOSPHATE REDUCTASE"/>
    <property type="match status" value="1"/>
</dbReference>
<evidence type="ECO:0000256" key="2">
    <source>
        <dbReference type="ARBA" id="ARBA00023002"/>
    </source>
</evidence>
<reference evidence="4 5" key="1">
    <citation type="submission" date="2024-09" db="EMBL/GenBank/DDBJ databases">
        <authorList>
            <person name="Sun Q."/>
            <person name="Mori K."/>
        </authorList>
    </citation>
    <scope>NUCLEOTIDE SEQUENCE [LARGE SCALE GENOMIC DNA]</scope>
    <source>
        <strain evidence="4 5">CECT 8300</strain>
    </source>
</reference>
<dbReference type="EMBL" id="JBHMFA010000005">
    <property type="protein sequence ID" value="MFB9104728.1"/>
    <property type="molecule type" value="Genomic_DNA"/>
</dbReference>
<evidence type="ECO:0000313" key="4">
    <source>
        <dbReference type="EMBL" id="MFB9104728.1"/>
    </source>
</evidence>
<dbReference type="Pfam" id="PF00106">
    <property type="entry name" value="adh_short"/>
    <property type="match status" value="1"/>
</dbReference>
<evidence type="ECO:0000256" key="3">
    <source>
        <dbReference type="RuleBase" id="RU000363"/>
    </source>
</evidence>
<dbReference type="PANTHER" id="PTHR44169:SF6">
    <property type="entry name" value="NADPH-DEPENDENT 1-ACYLDIHYDROXYACETONE PHOSPHATE REDUCTASE"/>
    <property type="match status" value="1"/>
</dbReference>
<dbReference type="PRINTS" id="PR00081">
    <property type="entry name" value="GDHRDH"/>
</dbReference>
<evidence type="ECO:0000256" key="1">
    <source>
        <dbReference type="ARBA" id="ARBA00006484"/>
    </source>
</evidence>
<dbReference type="InterPro" id="IPR020904">
    <property type="entry name" value="Sc_DH/Rdtase_CS"/>
</dbReference>
<organism evidence="4 5">
    <name type="scientific">Algibacter miyuki</name>
    <dbReference type="NCBI Taxonomy" id="1306933"/>
    <lineage>
        <taxon>Bacteria</taxon>
        <taxon>Pseudomonadati</taxon>
        <taxon>Bacteroidota</taxon>
        <taxon>Flavobacteriia</taxon>
        <taxon>Flavobacteriales</taxon>
        <taxon>Flavobacteriaceae</taxon>
        <taxon>Algibacter</taxon>
    </lineage>
</organism>
<protein>
    <submittedName>
        <fullName evidence="4">SDR family NAD(P)-dependent oxidoreductase</fullName>
    </submittedName>
</protein>
<dbReference type="SUPFAM" id="SSF51735">
    <property type="entry name" value="NAD(P)-binding Rossmann-fold domains"/>
    <property type="match status" value="1"/>
</dbReference>
<dbReference type="PRINTS" id="PR00080">
    <property type="entry name" value="SDRFAMILY"/>
</dbReference>
<dbReference type="Proteomes" id="UP001589590">
    <property type="component" value="Unassembled WGS sequence"/>
</dbReference>
<keyword evidence="2" id="KW-0560">Oxidoreductase</keyword>
<proteinExistence type="inferred from homology"/>
<accession>A0ABV5GYV1</accession>
<evidence type="ECO:0000313" key="5">
    <source>
        <dbReference type="Proteomes" id="UP001589590"/>
    </source>
</evidence>
<sequence length="237" mass="25788">MTKIEGSIILITGADGGIGTALVDECLALGAKKIYATGLNLDNLNNLFKSYDNVVSVVLDVTNSEQIKSVAEICADTNLLINNAGVEFKVPFIAEKSSQAALMEMKVNYLGLIDMINAFVPNLKKLEHAGIVNILSVGALAIIKRLGTYCASKTASHVLTETIRAELEEQNIKVMGTYLGYVDTSMVPEETKTEKSSPKNIAIGICEGINNNENHIYPDQTTKDYIKEHPLETVFFE</sequence>
<dbReference type="Gene3D" id="3.40.50.720">
    <property type="entry name" value="NAD(P)-binding Rossmann-like Domain"/>
    <property type="match status" value="1"/>
</dbReference>
<dbReference type="InterPro" id="IPR002347">
    <property type="entry name" value="SDR_fam"/>
</dbReference>
<gene>
    <name evidence="4" type="ORF">ACFFU1_07450</name>
</gene>
<name>A0ABV5GYV1_9FLAO</name>
<dbReference type="PROSITE" id="PS00061">
    <property type="entry name" value="ADH_SHORT"/>
    <property type="match status" value="1"/>
</dbReference>
<comment type="similarity">
    <text evidence="1 3">Belongs to the short-chain dehydrogenases/reductases (SDR) family.</text>
</comment>